<feature type="region of interest" description="Domain I, interacts with DnaA modulators" evidence="8">
    <location>
        <begin position="1"/>
        <end position="76"/>
    </location>
</feature>
<proteinExistence type="inferred from homology"/>
<dbReference type="RefSeq" id="WP_067332527.1">
    <property type="nucleotide sequence ID" value="NZ_LNKT01000071.1"/>
</dbReference>
<keyword evidence="5 8" id="KW-0067">ATP-binding</keyword>
<dbReference type="SUPFAM" id="SSF52540">
    <property type="entry name" value="P-loop containing nucleoside triphosphate hydrolases"/>
    <property type="match status" value="1"/>
</dbReference>
<dbReference type="EMBL" id="LNKT01000071">
    <property type="protein sequence ID" value="KYJ85676.1"/>
    <property type="molecule type" value="Genomic_DNA"/>
</dbReference>
<dbReference type="Pfam" id="PF00308">
    <property type="entry name" value="Bac_DnaA"/>
    <property type="match status" value="1"/>
</dbReference>
<evidence type="ECO:0000259" key="12">
    <source>
        <dbReference type="SMART" id="SM00382"/>
    </source>
</evidence>
<dbReference type="HAMAP" id="MF_00377">
    <property type="entry name" value="DnaA_bact"/>
    <property type="match status" value="1"/>
</dbReference>
<evidence type="ECO:0000313" key="15">
    <source>
        <dbReference type="Proteomes" id="UP000075359"/>
    </source>
</evidence>
<comment type="domain">
    <text evidence="8">Domain I is involved in oligomerization and binding regulators, domain II is flexibile and of varying length in different bacteria, domain III forms the AAA+ region, while domain IV binds dsDNA.</text>
</comment>
<dbReference type="Gene3D" id="1.10.1750.10">
    <property type="match status" value="1"/>
</dbReference>
<feature type="domain" description="AAA+ ATPase" evidence="12">
    <location>
        <begin position="136"/>
        <end position="262"/>
    </location>
</feature>
<dbReference type="Gene3D" id="3.30.300.180">
    <property type="match status" value="1"/>
</dbReference>
<dbReference type="CDD" id="cd06571">
    <property type="entry name" value="Bac_DnaA_C"/>
    <property type="match status" value="1"/>
</dbReference>
<dbReference type="InterPro" id="IPR001957">
    <property type="entry name" value="Chromosome_initiator_DnaA"/>
</dbReference>
<evidence type="ECO:0000256" key="10">
    <source>
        <dbReference type="RuleBase" id="RU000577"/>
    </source>
</evidence>
<comment type="subcellular location">
    <subcellularLocation>
        <location evidence="8">Cytoplasm</location>
    </subcellularLocation>
</comment>
<dbReference type="GO" id="GO:0005524">
    <property type="term" value="F:ATP binding"/>
    <property type="evidence" value="ECO:0007669"/>
    <property type="project" value="UniProtKB-UniRule"/>
</dbReference>
<comment type="subunit">
    <text evidence="8">Oligomerizes as a right-handed, spiral filament on DNA at oriC.</text>
</comment>
<keyword evidence="3 8" id="KW-0235">DNA replication</keyword>
<evidence type="ECO:0000259" key="13">
    <source>
        <dbReference type="SMART" id="SM00760"/>
    </source>
</evidence>
<dbReference type="SMART" id="SM00760">
    <property type="entry name" value="Bac_DnaA_C"/>
    <property type="match status" value="1"/>
</dbReference>
<evidence type="ECO:0000313" key="14">
    <source>
        <dbReference type="EMBL" id="KYJ85676.1"/>
    </source>
</evidence>
<dbReference type="PANTHER" id="PTHR30050:SF2">
    <property type="entry name" value="CHROMOSOMAL REPLICATION INITIATOR PROTEIN DNAA"/>
    <property type="match status" value="1"/>
</dbReference>
<feature type="binding site" evidence="8">
    <location>
        <position position="147"/>
    </location>
    <ligand>
        <name>ATP</name>
        <dbReference type="ChEBI" id="CHEBI:30616"/>
    </ligand>
</feature>
<dbReference type="Gene3D" id="3.40.50.300">
    <property type="entry name" value="P-loop containing nucleotide triphosphate hydrolases"/>
    <property type="match status" value="1"/>
</dbReference>
<dbReference type="GO" id="GO:0006275">
    <property type="term" value="P:regulation of DNA replication"/>
    <property type="evidence" value="ECO:0007669"/>
    <property type="project" value="UniProtKB-UniRule"/>
</dbReference>
<feature type="binding site" evidence="8">
    <location>
        <position position="151"/>
    </location>
    <ligand>
        <name>ATP</name>
        <dbReference type="ChEBI" id="CHEBI:30616"/>
    </ligand>
</feature>
<dbReference type="InterPro" id="IPR038454">
    <property type="entry name" value="DnaA_N_sf"/>
</dbReference>
<dbReference type="SMART" id="SM00382">
    <property type="entry name" value="AAA"/>
    <property type="match status" value="1"/>
</dbReference>
<evidence type="ECO:0000256" key="8">
    <source>
        <dbReference type="HAMAP-Rule" id="MF_00377"/>
    </source>
</evidence>
<dbReference type="InterPro" id="IPR013317">
    <property type="entry name" value="DnaA_dom"/>
</dbReference>
<keyword evidence="2 8" id="KW-0963">Cytoplasm</keyword>
<evidence type="ECO:0000256" key="3">
    <source>
        <dbReference type="ARBA" id="ARBA00022705"/>
    </source>
</evidence>
<evidence type="ECO:0000256" key="4">
    <source>
        <dbReference type="ARBA" id="ARBA00022741"/>
    </source>
</evidence>
<sequence>MNIGQKVLFELKKEISGTEYERYIRKLLYDTRRSRSNIVYFNAPNMLVAKWIKTKYADKIAHLFELQNEVKPEIEITVGKQTEKSPKTVVKQSSEKQQSKSTYLNPSLTFESFIVGDSNQFAYTTAKSVAEKPGQLYNPLFIYGGVGLGKTHLLQAIGNYHVALGHTVIYTTLEQFMNSFTSHLRSQTMDRFRDKFRECDLLLIDDIQFLSRKEQTQEEFFHTFNELHNANKQIVMTADRAPNKIAGLVDRLRTRFEWGLMADIQPPGLETKIAIIQKKCELDGIELNHEIINFIATNMGDNIREIEGTIIKLNALSSMLNQEITLDFAQNAIKDQIKEKKENVTIDDIVKIVSRELNIKPSDIKSKKRTKSVVDARRTAIYLARNLTPNSMPQIALYFGMKDHTAISHAMKKINEIIENDENFKVLLEELSNKINTDTQNNENEAGSK</sequence>
<evidence type="ECO:0000256" key="2">
    <source>
        <dbReference type="ARBA" id="ARBA00022490"/>
    </source>
</evidence>
<dbReference type="STRING" id="1630136.AS592_01185"/>
<dbReference type="InterPro" id="IPR013159">
    <property type="entry name" value="DnaA_C"/>
</dbReference>
<evidence type="ECO:0000256" key="7">
    <source>
        <dbReference type="ARBA" id="ARBA00023125"/>
    </source>
</evidence>
<dbReference type="CDD" id="cd00009">
    <property type="entry name" value="AAA"/>
    <property type="match status" value="1"/>
</dbReference>
<feature type="binding site" evidence="8">
    <location>
        <position position="149"/>
    </location>
    <ligand>
        <name>ATP</name>
        <dbReference type="ChEBI" id="CHEBI:30616"/>
    </ligand>
</feature>
<dbReference type="GO" id="GO:0005886">
    <property type="term" value="C:plasma membrane"/>
    <property type="evidence" value="ECO:0007669"/>
    <property type="project" value="TreeGrafter"/>
</dbReference>
<dbReference type="PANTHER" id="PTHR30050">
    <property type="entry name" value="CHROMOSOMAL REPLICATION INITIATOR PROTEIN DNAA"/>
    <property type="match status" value="1"/>
</dbReference>
<dbReference type="PROSITE" id="PS01008">
    <property type="entry name" value="DNAA"/>
    <property type="match status" value="1"/>
</dbReference>
<keyword evidence="6 8" id="KW-0446">Lipid-binding</keyword>
<dbReference type="GO" id="GO:0005737">
    <property type="term" value="C:cytoplasm"/>
    <property type="evidence" value="ECO:0007669"/>
    <property type="project" value="UniProtKB-SubCell"/>
</dbReference>
<evidence type="ECO:0000256" key="9">
    <source>
        <dbReference type="NCBIfam" id="TIGR00362"/>
    </source>
</evidence>
<dbReference type="Pfam" id="PF11638">
    <property type="entry name" value="DnaA_N"/>
    <property type="match status" value="1"/>
</dbReference>
<evidence type="ECO:0000256" key="1">
    <source>
        <dbReference type="ARBA" id="ARBA00006583"/>
    </source>
</evidence>
<dbReference type="Gene3D" id="1.10.8.60">
    <property type="match status" value="1"/>
</dbReference>
<dbReference type="InterPro" id="IPR010921">
    <property type="entry name" value="Trp_repressor/repl_initiator"/>
</dbReference>
<dbReference type="SUPFAM" id="SSF48295">
    <property type="entry name" value="TrpR-like"/>
    <property type="match status" value="1"/>
</dbReference>
<feature type="region of interest" description="Domain IV, binds dsDNA" evidence="8">
    <location>
        <begin position="318"/>
        <end position="449"/>
    </location>
</feature>
<dbReference type="GO" id="GO:0003688">
    <property type="term" value="F:DNA replication origin binding"/>
    <property type="evidence" value="ECO:0007669"/>
    <property type="project" value="UniProtKB-UniRule"/>
</dbReference>
<gene>
    <name evidence="8" type="primary">dnaA</name>
    <name evidence="14" type="ORF">AS592_01185</name>
</gene>
<comment type="caution">
    <text evidence="14">The sequence shown here is derived from an EMBL/GenBank/DDBJ whole genome shotgun (WGS) entry which is preliminary data.</text>
</comment>
<keyword evidence="7 8" id="KW-0238">DNA-binding</keyword>
<dbReference type="PRINTS" id="PR00051">
    <property type="entry name" value="DNAA"/>
</dbReference>
<feature type="binding site" evidence="8">
    <location>
        <position position="150"/>
    </location>
    <ligand>
        <name>ATP</name>
        <dbReference type="ChEBI" id="CHEBI:30616"/>
    </ligand>
</feature>
<dbReference type="InterPro" id="IPR020591">
    <property type="entry name" value="Chromosome_initiator_DnaA-like"/>
</dbReference>
<dbReference type="InterPro" id="IPR003593">
    <property type="entry name" value="AAA+_ATPase"/>
</dbReference>
<organism evidence="14 15">
    <name type="scientific">Sulfurovum riftiae</name>
    <dbReference type="NCBI Taxonomy" id="1630136"/>
    <lineage>
        <taxon>Bacteria</taxon>
        <taxon>Pseudomonadati</taxon>
        <taxon>Campylobacterota</taxon>
        <taxon>Epsilonproteobacteria</taxon>
        <taxon>Campylobacterales</taxon>
        <taxon>Sulfurovaceae</taxon>
        <taxon>Sulfurovum</taxon>
    </lineage>
</organism>
<dbReference type="NCBIfam" id="TIGR00362">
    <property type="entry name" value="DnaA"/>
    <property type="match status" value="1"/>
</dbReference>
<feature type="domain" description="Chromosomal replication initiator DnaA C-terminal" evidence="13">
    <location>
        <begin position="345"/>
        <end position="414"/>
    </location>
</feature>
<dbReference type="InterPro" id="IPR018312">
    <property type="entry name" value="Chromosome_initiator_DnaA_CS"/>
</dbReference>
<comment type="similarity">
    <text evidence="1 8 11">Belongs to the DnaA family.</text>
</comment>
<dbReference type="FunFam" id="3.40.50.300:FF:000668">
    <property type="entry name" value="Chromosomal replication initiator protein DnaA"/>
    <property type="match status" value="1"/>
</dbReference>
<dbReference type="OrthoDB" id="9807019at2"/>
<evidence type="ECO:0000256" key="11">
    <source>
        <dbReference type="RuleBase" id="RU004227"/>
    </source>
</evidence>
<name>A0A151CDT4_9BACT</name>
<dbReference type="GO" id="GO:0008289">
    <property type="term" value="F:lipid binding"/>
    <property type="evidence" value="ECO:0007669"/>
    <property type="project" value="UniProtKB-KW"/>
</dbReference>
<dbReference type="GO" id="GO:0006270">
    <property type="term" value="P:DNA replication initiation"/>
    <property type="evidence" value="ECO:0007669"/>
    <property type="project" value="UniProtKB-UniRule"/>
</dbReference>
<comment type="caution">
    <text evidence="8">Lacks conserved residue(s) required for the propagation of feature annotation.</text>
</comment>
<evidence type="ECO:0000256" key="5">
    <source>
        <dbReference type="ARBA" id="ARBA00022840"/>
    </source>
</evidence>
<dbReference type="Pfam" id="PF08299">
    <property type="entry name" value="Bac_DnaA_C"/>
    <property type="match status" value="1"/>
</dbReference>
<dbReference type="Proteomes" id="UP000075359">
    <property type="component" value="Unassembled WGS sequence"/>
</dbReference>
<keyword evidence="4 8" id="KW-0547">Nucleotide-binding</keyword>
<evidence type="ECO:0000256" key="6">
    <source>
        <dbReference type="ARBA" id="ARBA00023121"/>
    </source>
</evidence>
<dbReference type="InterPro" id="IPR024633">
    <property type="entry name" value="DnaA_N_dom"/>
</dbReference>
<dbReference type="AlphaFoldDB" id="A0A151CDT4"/>
<reference evidence="14 15" key="1">
    <citation type="submission" date="2015-11" db="EMBL/GenBank/DDBJ databases">
        <title>Draft genome of Sulfurovum riftiae 1812E, a member of the Epsilonproteobacteria isolated from the tube of the deep-sea hydrothermal vent tubewom Riftia pachyptila.</title>
        <authorList>
            <person name="Vetriani C."/>
            <person name="Giovannelli D."/>
        </authorList>
    </citation>
    <scope>NUCLEOTIDE SEQUENCE [LARGE SCALE GENOMIC DNA]</scope>
    <source>
        <strain evidence="14 15">1812E</strain>
    </source>
</reference>
<dbReference type="InterPro" id="IPR027417">
    <property type="entry name" value="P-loop_NTPase"/>
</dbReference>
<accession>A0A151CDT4</accession>
<protein>
    <recommendedName>
        <fullName evidence="8 9">Chromosomal replication initiator protein DnaA</fullName>
    </recommendedName>
</protein>
<comment type="function">
    <text evidence="8 10">Plays an essential role in the initiation and regulation of chromosomal replication. ATP-DnaA binds to the origin of replication (oriC) to initiate formation of the DNA replication initiation complex once per cell cycle. Binds the DnaA box (a 9 base pair repeat at the origin) and separates the double-stranded (ds)DNA. Forms a right-handed helical filament on oriC DNA; dsDNA binds to the exterior of the filament while single-stranded (ss)DNA is stabiized in the filament's interior. The ATP-DnaA-oriC complex binds and stabilizes one strand of the AT-rich DNA unwinding element (DUE), permitting loading of DNA polymerase. After initiation quickly degrades to an ADP-DnaA complex that is not apt for DNA replication. Binds acidic phospholipids.</text>
</comment>
<keyword evidence="15" id="KW-1185">Reference proteome</keyword>